<dbReference type="GO" id="GO:0008270">
    <property type="term" value="F:zinc ion binding"/>
    <property type="evidence" value="ECO:0007669"/>
    <property type="project" value="InterPro"/>
</dbReference>
<dbReference type="Proteomes" id="UP000198373">
    <property type="component" value="Unassembled WGS sequence"/>
</dbReference>
<feature type="domain" description="Enoyl reductase (ER)" evidence="1">
    <location>
        <begin position="7"/>
        <end position="319"/>
    </location>
</feature>
<dbReference type="PANTHER" id="PTHR43677:SF4">
    <property type="entry name" value="QUINONE OXIDOREDUCTASE-LIKE PROTEIN 2"/>
    <property type="match status" value="1"/>
</dbReference>
<evidence type="ECO:0000313" key="3">
    <source>
        <dbReference type="Proteomes" id="UP000198373"/>
    </source>
</evidence>
<dbReference type="InterPro" id="IPR036291">
    <property type="entry name" value="NAD(P)-bd_dom_sf"/>
</dbReference>
<dbReference type="InterPro" id="IPR013149">
    <property type="entry name" value="ADH-like_C"/>
</dbReference>
<dbReference type="InterPro" id="IPR051397">
    <property type="entry name" value="Zn-ADH-like_protein"/>
</dbReference>
<evidence type="ECO:0000313" key="2">
    <source>
        <dbReference type="EMBL" id="SNS16142.1"/>
    </source>
</evidence>
<dbReference type="SMART" id="SM00829">
    <property type="entry name" value="PKS_ER"/>
    <property type="match status" value="1"/>
</dbReference>
<dbReference type="InterPro" id="IPR013154">
    <property type="entry name" value="ADH-like_N"/>
</dbReference>
<dbReference type="InterPro" id="IPR020843">
    <property type="entry name" value="ER"/>
</dbReference>
<dbReference type="PANTHER" id="PTHR43677">
    <property type="entry name" value="SHORT-CHAIN DEHYDROGENASE/REDUCTASE"/>
    <property type="match status" value="1"/>
</dbReference>
<dbReference type="InterPro" id="IPR011032">
    <property type="entry name" value="GroES-like_sf"/>
</dbReference>
<dbReference type="Pfam" id="PF08240">
    <property type="entry name" value="ADH_N"/>
    <property type="match status" value="1"/>
</dbReference>
<dbReference type="SUPFAM" id="SSF50129">
    <property type="entry name" value="GroES-like"/>
    <property type="match status" value="1"/>
</dbReference>
<dbReference type="PROSITE" id="PS01162">
    <property type="entry name" value="QOR_ZETA_CRYSTAL"/>
    <property type="match status" value="1"/>
</dbReference>
<evidence type="ECO:0000259" key="1">
    <source>
        <dbReference type="SMART" id="SM00829"/>
    </source>
</evidence>
<accession>A0A239C8D4</accession>
<dbReference type="InterPro" id="IPR002364">
    <property type="entry name" value="Quin_OxRdtase/zeta-crystal_CS"/>
</dbReference>
<proteinExistence type="predicted"/>
<name>A0A239C8D4_9ACTN</name>
<dbReference type="CDD" id="cd08241">
    <property type="entry name" value="QOR1"/>
    <property type="match status" value="1"/>
</dbReference>
<sequence>MRAAQIASLDGPSAISVVDVPEPTGADGEVLVDVHVAGVTFPEVLLSRGQYQLKPQLPFVPGSEVAGTVRSAPEGSGLRPGQRVAAFPGFGGFAEAVAVDPGLVFPLPDGLSLEQGAALPMNYLTMHFALARRGRLQPGETVLVHGAAGGLGTAGVQLAKAYGARVLAVVSGEAKGEAARAAGADEVVLADGFLQRVRELTGGRGVDVVADPVGGDRFTDSLRSLAREGRLLVLGFTGGEIPTVRVNRLLLNNVSVVGVGWGAFWSGEPGYVQEQWRDLAPLLERGALQPVLGSVHDLADAAAAVTELDERRATGKVLIRVR</sequence>
<dbReference type="Pfam" id="PF00107">
    <property type="entry name" value="ADH_zinc_N"/>
    <property type="match status" value="1"/>
</dbReference>
<dbReference type="SUPFAM" id="SSF51735">
    <property type="entry name" value="NAD(P)-binding Rossmann-fold domains"/>
    <property type="match status" value="1"/>
</dbReference>
<reference evidence="3" key="1">
    <citation type="submission" date="2017-06" db="EMBL/GenBank/DDBJ databases">
        <authorList>
            <person name="Varghese N."/>
            <person name="Submissions S."/>
        </authorList>
    </citation>
    <scope>NUCLEOTIDE SEQUENCE [LARGE SCALE GENOMIC DNA]</scope>
    <source>
        <strain evidence="3">DSM 46839</strain>
    </source>
</reference>
<dbReference type="Gene3D" id="3.90.180.10">
    <property type="entry name" value="Medium-chain alcohol dehydrogenases, catalytic domain"/>
    <property type="match status" value="1"/>
</dbReference>
<keyword evidence="3" id="KW-1185">Reference proteome</keyword>
<dbReference type="AlphaFoldDB" id="A0A239C8D4"/>
<dbReference type="EMBL" id="FZOO01000002">
    <property type="protein sequence ID" value="SNS16142.1"/>
    <property type="molecule type" value="Genomic_DNA"/>
</dbReference>
<dbReference type="GO" id="GO:0016491">
    <property type="term" value="F:oxidoreductase activity"/>
    <property type="evidence" value="ECO:0007669"/>
    <property type="project" value="InterPro"/>
</dbReference>
<dbReference type="OrthoDB" id="4190732at2"/>
<protein>
    <submittedName>
        <fullName evidence="2">NADPH2:quinone reductase</fullName>
    </submittedName>
</protein>
<dbReference type="RefSeq" id="WP_089304488.1">
    <property type="nucleotide sequence ID" value="NZ_FZOO01000002.1"/>
</dbReference>
<dbReference type="Gene3D" id="3.40.50.720">
    <property type="entry name" value="NAD(P)-binding Rossmann-like Domain"/>
    <property type="match status" value="1"/>
</dbReference>
<organism evidence="2 3">
    <name type="scientific">Geodermatophilus pulveris</name>
    <dbReference type="NCBI Taxonomy" id="1564159"/>
    <lineage>
        <taxon>Bacteria</taxon>
        <taxon>Bacillati</taxon>
        <taxon>Actinomycetota</taxon>
        <taxon>Actinomycetes</taxon>
        <taxon>Geodermatophilales</taxon>
        <taxon>Geodermatophilaceae</taxon>
        <taxon>Geodermatophilus</taxon>
    </lineage>
</organism>
<gene>
    <name evidence="2" type="ORF">SAMN06893096_102292</name>
</gene>